<dbReference type="STRING" id="930991.A0A0D0CU67"/>
<evidence type="ECO:0000313" key="9">
    <source>
        <dbReference type="Proteomes" id="UP000054538"/>
    </source>
</evidence>
<name>A0A0D0CU67_9AGAM</name>
<dbReference type="PANTHER" id="PTHR46481">
    <property type="entry name" value="ZINC FINGER BED DOMAIN-CONTAINING PROTEIN 4"/>
    <property type="match status" value="1"/>
</dbReference>
<dbReference type="EMBL" id="KN826422">
    <property type="protein sequence ID" value="KIK78943.1"/>
    <property type="molecule type" value="Genomic_DNA"/>
</dbReference>
<reference evidence="9" key="2">
    <citation type="submission" date="2015-01" db="EMBL/GenBank/DDBJ databases">
        <title>Evolutionary Origins and Diversification of the Mycorrhizal Mutualists.</title>
        <authorList>
            <consortium name="DOE Joint Genome Institute"/>
            <consortium name="Mycorrhizal Genomics Consortium"/>
            <person name="Kohler A."/>
            <person name="Kuo A."/>
            <person name="Nagy L.G."/>
            <person name="Floudas D."/>
            <person name="Copeland A."/>
            <person name="Barry K.W."/>
            <person name="Cichocki N."/>
            <person name="Veneault-Fourrey C."/>
            <person name="LaButti K."/>
            <person name="Lindquist E.A."/>
            <person name="Lipzen A."/>
            <person name="Lundell T."/>
            <person name="Morin E."/>
            <person name="Murat C."/>
            <person name="Riley R."/>
            <person name="Ohm R."/>
            <person name="Sun H."/>
            <person name="Tunlid A."/>
            <person name="Henrissat B."/>
            <person name="Grigoriev I.V."/>
            <person name="Hibbett D.S."/>
            <person name="Martin F."/>
        </authorList>
    </citation>
    <scope>NUCLEOTIDE SEQUENCE [LARGE SCALE GENOMIC DNA]</scope>
    <source>
        <strain evidence="9">Ve08.2h10</strain>
    </source>
</reference>
<evidence type="ECO:0000256" key="1">
    <source>
        <dbReference type="ARBA" id="ARBA00004123"/>
    </source>
</evidence>
<keyword evidence="3" id="KW-0863">Zinc-finger</keyword>
<dbReference type="GO" id="GO:0046983">
    <property type="term" value="F:protein dimerization activity"/>
    <property type="evidence" value="ECO:0007669"/>
    <property type="project" value="InterPro"/>
</dbReference>
<dbReference type="Pfam" id="PF05699">
    <property type="entry name" value="Dimer_Tnp_hAT"/>
    <property type="match status" value="1"/>
</dbReference>
<dbReference type="InterPro" id="IPR012337">
    <property type="entry name" value="RNaseH-like_sf"/>
</dbReference>
<dbReference type="AlphaFoldDB" id="A0A0D0CU67"/>
<dbReference type="GO" id="GO:0008270">
    <property type="term" value="F:zinc ion binding"/>
    <property type="evidence" value="ECO:0007669"/>
    <property type="project" value="UniProtKB-KW"/>
</dbReference>
<sequence>MHLAAKAFLQEICPNSQFKRSNGNNGKETGAEDENENEAGEADDEDWVNAMQSEEPATEGEEVEEVEEFEPGDLLGKVLALINQVRISPQAQTYFETVCKEEGLTPLQLIKWIRTQWGSMYDLIEHLVTNQAAVDKFCLIADASSKVPNLKKKKYSDYTISPNEWEMLDLIQEVLKEPREAQSSFSSESGPTVWRVIPTLELLQDCWETLAKMKKFEKLKVAIEKGLAKLRKYYTLTDQSNVYFIALEYYELGLKALEDTFDKYAAAEVPMPSHESPVKDGGYGDAMMCKAVNARKERERRGHNPHQELQNYLDSPLEDVIDRAKWWGHHSTQYPIFSHMARDYLAIQGSSTPSERSFSQ</sequence>
<evidence type="ECO:0000256" key="6">
    <source>
        <dbReference type="SAM" id="MobiDB-lite"/>
    </source>
</evidence>
<keyword evidence="9" id="KW-1185">Reference proteome</keyword>
<keyword evidence="4" id="KW-0862">Zinc</keyword>
<keyword evidence="2" id="KW-0479">Metal-binding</keyword>
<dbReference type="InterPro" id="IPR052035">
    <property type="entry name" value="ZnF_BED_domain_contain"/>
</dbReference>
<feature type="domain" description="HAT C-terminal dimerisation" evidence="7">
    <location>
        <begin position="308"/>
        <end position="360"/>
    </location>
</feature>
<evidence type="ECO:0000256" key="4">
    <source>
        <dbReference type="ARBA" id="ARBA00022833"/>
    </source>
</evidence>
<accession>A0A0D0CU67</accession>
<feature type="compositionally biased region" description="Acidic residues" evidence="6">
    <location>
        <begin position="56"/>
        <end position="65"/>
    </location>
</feature>
<dbReference type="InParanoid" id="A0A0D0CU67"/>
<dbReference type="Proteomes" id="UP000054538">
    <property type="component" value="Unassembled WGS sequence"/>
</dbReference>
<protein>
    <recommendedName>
        <fullName evidence="7">HAT C-terminal dimerisation domain-containing protein</fullName>
    </recommendedName>
</protein>
<dbReference type="InterPro" id="IPR008906">
    <property type="entry name" value="HATC_C_dom"/>
</dbReference>
<dbReference type="PANTHER" id="PTHR46481:SF10">
    <property type="entry name" value="ZINC FINGER BED DOMAIN-CONTAINING PROTEIN 39"/>
    <property type="match status" value="1"/>
</dbReference>
<feature type="region of interest" description="Disordered" evidence="6">
    <location>
        <begin position="16"/>
        <end position="65"/>
    </location>
</feature>
<dbReference type="GO" id="GO:0005634">
    <property type="term" value="C:nucleus"/>
    <property type="evidence" value="ECO:0007669"/>
    <property type="project" value="UniProtKB-SubCell"/>
</dbReference>
<reference evidence="8 9" key="1">
    <citation type="submission" date="2014-04" db="EMBL/GenBank/DDBJ databases">
        <authorList>
            <consortium name="DOE Joint Genome Institute"/>
            <person name="Kuo A."/>
            <person name="Kohler A."/>
            <person name="Jargeat P."/>
            <person name="Nagy L.G."/>
            <person name="Floudas D."/>
            <person name="Copeland A."/>
            <person name="Barry K.W."/>
            <person name="Cichocki N."/>
            <person name="Veneault-Fourrey C."/>
            <person name="LaButti K."/>
            <person name="Lindquist E.A."/>
            <person name="Lipzen A."/>
            <person name="Lundell T."/>
            <person name="Morin E."/>
            <person name="Murat C."/>
            <person name="Sun H."/>
            <person name="Tunlid A."/>
            <person name="Henrissat B."/>
            <person name="Grigoriev I.V."/>
            <person name="Hibbett D.S."/>
            <person name="Martin F."/>
            <person name="Nordberg H.P."/>
            <person name="Cantor M.N."/>
            <person name="Hua S.X."/>
        </authorList>
    </citation>
    <scope>NUCLEOTIDE SEQUENCE [LARGE SCALE GENOMIC DNA]</scope>
    <source>
        <strain evidence="8 9">Ve08.2h10</strain>
    </source>
</reference>
<feature type="compositionally biased region" description="Acidic residues" evidence="6">
    <location>
        <begin position="31"/>
        <end position="47"/>
    </location>
</feature>
<dbReference type="HOGENOM" id="CLU_624232_0_0_1"/>
<evidence type="ECO:0000259" key="7">
    <source>
        <dbReference type="Pfam" id="PF05699"/>
    </source>
</evidence>
<evidence type="ECO:0000256" key="3">
    <source>
        <dbReference type="ARBA" id="ARBA00022771"/>
    </source>
</evidence>
<keyword evidence="5" id="KW-0539">Nucleus</keyword>
<feature type="compositionally biased region" description="Polar residues" evidence="6">
    <location>
        <begin position="16"/>
        <end position="27"/>
    </location>
</feature>
<gene>
    <name evidence="8" type="ORF">PAXRUDRAFT_16598</name>
</gene>
<organism evidence="8 9">
    <name type="scientific">Paxillus rubicundulus Ve08.2h10</name>
    <dbReference type="NCBI Taxonomy" id="930991"/>
    <lineage>
        <taxon>Eukaryota</taxon>
        <taxon>Fungi</taxon>
        <taxon>Dikarya</taxon>
        <taxon>Basidiomycota</taxon>
        <taxon>Agaricomycotina</taxon>
        <taxon>Agaricomycetes</taxon>
        <taxon>Agaricomycetidae</taxon>
        <taxon>Boletales</taxon>
        <taxon>Paxilineae</taxon>
        <taxon>Paxillaceae</taxon>
        <taxon>Paxillus</taxon>
    </lineage>
</organism>
<dbReference type="SUPFAM" id="SSF53098">
    <property type="entry name" value="Ribonuclease H-like"/>
    <property type="match status" value="1"/>
</dbReference>
<evidence type="ECO:0000313" key="8">
    <source>
        <dbReference type="EMBL" id="KIK78943.1"/>
    </source>
</evidence>
<evidence type="ECO:0000256" key="2">
    <source>
        <dbReference type="ARBA" id="ARBA00022723"/>
    </source>
</evidence>
<proteinExistence type="predicted"/>
<evidence type="ECO:0000256" key="5">
    <source>
        <dbReference type="ARBA" id="ARBA00023242"/>
    </source>
</evidence>
<dbReference type="OrthoDB" id="1607513at2759"/>
<comment type="subcellular location">
    <subcellularLocation>
        <location evidence="1">Nucleus</location>
    </subcellularLocation>
</comment>